<dbReference type="EMBL" id="BK015811">
    <property type="protein sequence ID" value="DAE26225.1"/>
    <property type="molecule type" value="Genomic_DNA"/>
</dbReference>
<reference evidence="1" key="1">
    <citation type="journal article" date="2021" name="Proc. Natl. Acad. Sci. U.S.A.">
        <title>A Catalog of Tens of Thousands of Viruses from Human Metagenomes Reveals Hidden Associations with Chronic Diseases.</title>
        <authorList>
            <person name="Tisza M.J."/>
            <person name="Buck C.B."/>
        </authorList>
    </citation>
    <scope>NUCLEOTIDE SEQUENCE</scope>
    <source>
        <strain evidence="1">CtcMb1</strain>
    </source>
</reference>
<sequence length="57" mass="6436">MKFIVEIVYCLCYYEFARNTLALAQALICLGLVCCKLFQPQGNNTSNILNCQPLFAN</sequence>
<name>A0A8S5R568_9CAUD</name>
<proteinExistence type="predicted"/>
<evidence type="ECO:0000313" key="1">
    <source>
        <dbReference type="EMBL" id="DAE26225.1"/>
    </source>
</evidence>
<protein>
    <submittedName>
        <fullName evidence="1">Uncharacterized protein</fullName>
    </submittedName>
</protein>
<accession>A0A8S5R568</accession>
<organism evidence="1">
    <name type="scientific">Siphoviridae sp. ctcMb1</name>
    <dbReference type="NCBI Taxonomy" id="2827276"/>
    <lineage>
        <taxon>Viruses</taxon>
        <taxon>Duplodnaviria</taxon>
        <taxon>Heunggongvirae</taxon>
        <taxon>Uroviricota</taxon>
        <taxon>Caudoviricetes</taxon>
    </lineage>
</organism>